<feature type="binding site" evidence="3">
    <location>
        <position position="344"/>
    </location>
    <ligand>
        <name>CTP</name>
        <dbReference type="ChEBI" id="CHEBI:37563"/>
    </ligand>
</feature>
<dbReference type="InterPro" id="IPR035929">
    <property type="entry name" value="CoaB-like_sf"/>
</dbReference>
<dbReference type="PANTHER" id="PTHR14359">
    <property type="entry name" value="HOMO-OLIGOMERIC FLAVIN CONTAINING CYS DECARBOXYLASE FAMILY"/>
    <property type="match status" value="1"/>
</dbReference>
<protein>
    <recommendedName>
        <fullName evidence="3">Coenzyme A biosynthesis bifunctional protein CoaBC</fullName>
    </recommendedName>
    <alternativeName>
        <fullName evidence="3">DNA/pantothenate metabolism flavoprotein</fullName>
    </alternativeName>
    <alternativeName>
        <fullName evidence="3">Phosphopantothenoylcysteine synthetase/decarboxylase</fullName>
        <shortName evidence="3">PPCS-PPCDC</shortName>
    </alternativeName>
    <domain>
        <recommendedName>
            <fullName evidence="3">Phosphopantothenoylcysteine decarboxylase</fullName>
            <shortName evidence="3">PPC decarboxylase</shortName>
            <shortName evidence="3">PPC-DC</shortName>
            <ecNumber evidence="3">4.1.1.36</ecNumber>
        </recommendedName>
        <alternativeName>
            <fullName evidence="3">CoaC</fullName>
        </alternativeName>
    </domain>
    <domain>
        <recommendedName>
            <fullName evidence="3">Phosphopantothenate--cysteine ligase</fullName>
            <ecNumber evidence="3">6.3.2.5</ecNumber>
        </recommendedName>
        <alternativeName>
            <fullName evidence="3">CoaB</fullName>
        </alternativeName>
        <alternativeName>
            <fullName evidence="3">Phosphopantothenoylcysteine synthetase</fullName>
            <shortName evidence="3">PPC synthetase</shortName>
            <shortName evidence="3">PPC-S</shortName>
        </alternativeName>
    </domain>
</protein>
<feature type="binding site" evidence="3">
    <location>
        <position position="285"/>
    </location>
    <ligand>
        <name>CTP</name>
        <dbReference type="ChEBI" id="CHEBI:37563"/>
    </ligand>
</feature>
<comment type="cofactor">
    <cofactor evidence="3">
        <name>FMN</name>
        <dbReference type="ChEBI" id="CHEBI:58210"/>
    </cofactor>
    <text evidence="3">Binds 1 FMN per subunit.</text>
</comment>
<evidence type="ECO:0000256" key="4">
    <source>
        <dbReference type="RuleBase" id="RU364078"/>
    </source>
</evidence>
<evidence type="ECO:0000313" key="7">
    <source>
        <dbReference type="EMBL" id="CRK85993.1"/>
    </source>
</evidence>
<dbReference type="Proteomes" id="UP000242301">
    <property type="component" value="Unassembled WGS sequence"/>
</dbReference>
<dbReference type="PANTHER" id="PTHR14359:SF6">
    <property type="entry name" value="PHOSPHOPANTOTHENOYLCYSTEINE DECARBOXYLASE"/>
    <property type="match status" value="1"/>
</dbReference>
<comment type="pathway">
    <text evidence="3 4">Cofactor biosynthesis; coenzyme A biosynthesis; CoA from (R)-pantothenate: step 2/5.</text>
</comment>
<dbReference type="GO" id="GO:0046872">
    <property type="term" value="F:metal ion binding"/>
    <property type="evidence" value="ECO:0007669"/>
    <property type="project" value="UniProtKB-KW"/>
</dbReference>
<dbReference type="SUPFAM" id="SSF102645">
    <property type="entry name" value="CoaB-like"/>
    <property type="match status" value="1"/>
</dbReference>
<evidence type="ECO:0000256" key="2">
    <source>
        <dbReference type="ARBA" id="ARBA00023239"/>
    </source>
</evidence>
<dbReference type="InterPro" id="IPR007085">
    <property type="entry name" value="DNA/pantothenate-metab_flavo_C"/>
</dbReference>
<reference evidence="8" key="1">
    <citation type="submission" date="2015-05" db="EMBL/GenBank/DDBJ databases">
        <authorList>
            <person name="Manzano-Marin A."/>
        </authorList>
    </citation>
    <scope>NUCLEOTIDE SEQUENCE [LARGE SCALE GENOMIC DNA]</scope>
    <source>
        <strain evidence="8">officinalis</strain>
    </source>
</reference>
<dbReference type="EMBL" id="CVRF01000003">
    <property type="protein sequence ID" value="CRK85993.1"/>
    <property type="molecule type" value="Genomic_DNA"/>
</dbReference>
<dbReference type="EC" id="6.3.2.5" evidence="3"/>
<keyword evidence="3 4" id="KW-0436">Ligase</keyword>
<sequence length="406" mass="45552">MTTQTNHSLLKKHILLGISGSIAAYKIPELIRLLRKKGAAVRVIITNTAKKFITPLTLQTISGNTVISNLIDNSSSDEINHISLAKWADIIILAPATADLIARLAAGIANDFITTVCLASTSPVAVAPTMNNQMYHATVTQDNLKKLKNRKYIIWGPTYGIQACNSIGLGRMIEPLIMVDLINNYFNSKKDFKNIKILITAGPTRENIDPIRFISNYSSGYMGFAIAKEAIKRGAEVTLITGPVYLKTPFGANRINITNCMDMHKQVHKIINKQNIFIGCAAVSDYRSKTIYKHKIKKEKNEINIFLIKNPDIISTVANLKKNRPYVVGFAAESENIKKYAYEKLKQKKLDLICANDISIPNNGFNSKNNKLYLFDKNKSIQLPYCDKNELSHYLLNEIIKRYEKN</sequence>
<feature type="domain" description="Flavoprotein" evidence="5">
    <location>
        <begin position="12"/>
        <end position="162"/>
    </location>
</feature>
<feature type="binding site" evidence="3">
    <location>
        <begin position="311"/>
        <end position="314"/>
    </location>
    <ligand>
        <name>CTP</name>
        <dbReference type="ChEBI" id="CHEBI:37563"/>
    </ligand>
</feature>
<comment type="similarity">
    <text evidence="3 4">In the C-terminal section; belongs to the PPC synthetase family.</text>
</comment>
<dbReference type="Pfam" id="PF04127">
    <property type="entry name" value="DFP"/>
    <property type="match status" value="1"/>
</dbReference>
<evidence type="ECO:0000259" key="5">
    <source>
        <dbReference type="Pfam" id="PF02441"/>
    </source>
</evidence>
<proteinExistence type="inferred from homology"/>
<comment type="function">
    <text evidence="3">Catalyzes two sequential steps in the biosynthesis of coenzyme A. In the first step cysteine is conjugated to 4'-phosphopantothenate to form 4-phosphopantothenoylcysteine. In the second step the latter compound is decarboxylated to form 4'-phosphopantotheine.</text>
</comment>
<comment type="cofactor">
    <cofactor evidence="3">
        <name>Mg(2+)</name>
        <dbReference type="ChEBI" id="CHEBI:18420"/>
    </cofactor>
</comment>
<dbReference type="GO" id="GO:0015941">
    <property type="term" value="P:pantothenate catabolic process"/>
    <property type="evidence" value="ECO:0007669"/>
    <property type="project" value="InterPro"/>
</dbReference>
<name>A0A0M6W821_9GAMM</name>
<dbReference type="InterPro" id="IPR003382">
    <property type="entry name" value="Flavoprotein"/>
</dbReference>
<dbReference type="UniPathway" id="UPA00241">
    <property type="reaction ID" value="UER00353"/>
</dbReference>
<dbReference type="GO" id="GO:0010181">
    <property type="term" value="F:FMN binding"/>
    <property type="evidence" value="ECO:0007669"/>
    <property type="project" value="UniProtKB-UniRule"/>
</dbReference>
<feature type="domain" description="DNA/pantothenate metabolism flavoprotein C-terminal" evidence="6">
    <location>
        <begin position="193"/>
        <end position="401"/>
    </location>
</feature>
<dbReference type="SUPFAM" id="SSF52507">
    <property type="entry name" value="Homo-oligomeric flavin-containing Cys decarboxylases, HFCD"/>
    <property type="match status" value="1"/>
</dbReference>
<feature type="active site" description="Proton donor" evidence="3">
    <location>
        <position position="164"/>
    </location>
</feature>
<dbReference type="STRING" id="1715285.SOFFGTOCOR_0594"/>
<dbReference type="Gene3D" id="3.40.50.1950">
    <property type="entry name" value="Flavin prenyltransferase-like"/>
    <property type="match status" value="1"/>
</dbReference>
<keyword evidence="3" id="KW-0479">Metal-binding</keyword>
<dbReference type="GO" id="GO:0004633">
    <property type="term" value="F:phosphopantothenoylcysteine decarboxylase activity"/>
    <property type="evidence" value="ECO:0007669"/>
    <property type="project" value="UniProtKB-UniRule"/>
</dbReference>
<comment type="similarity">
    <text evidence="3 4">In the N-terminal section; belongs to the HFCD (homo-oligomeric flavin containing Cys decarboxylase) superfamily.</text>
</comment>
<keyword evidence="3" id="KW-0511">Multifunctional enzyme</keyword>
<comment type="pathway">
    <text evidence="3 4">Cofactor biosynthesis; coenzyme A biosynthesis; CoA from (R)-pantothenate: step 3/5.</text>
</comment>
<keyword evidence="3" id="KW-0460">Magnesium</keyword>
<keyword evidence="3 4" id="KW-0288">FMN</keyword>
<evidence type="ECO:0000256" key="1">
    <source>
        <dbReference type="ARBA" id="ARBA00022793"/>
    </source>
</evidence>
<evidence type="ECO:0000259" key="6">
    <source>
        <dbReference type="Pfam" id="PF04127"/>
    </source>
</evidence>
<evidence type="ECO:0000256" key="3">
    <source>
        <dbReference type="HAMAP-Rule" id="MF_02225"/>
    </source>
</evidence>
<dbReference type="GO" id="GO:0004632">
    <property type="term" value="F:phosphopantothenate--cysteine ligase activity"/>
    <property type="evidence" value="ECO:0007669"/>
    <property type="project" value="UniProtKB-UniRule"/>
</dbReference>
<gene>
    <name evidence="3 7" type="primary">coaBC</name>
    <name evidence="7" type="ORF">SOFFGTOCOR_0594</name>
</gene>
<feature type="binding site" evidence="3">
    <location>
        <position position="348"/>
    </location>
    <ligand>
        <name>CTP</name>
        <dbReference type="ChEBI" id="CHEBI:37563"/>
    </ligand>
</feature>
<dbReference type="NCBIfam" id="TIGR00521">
    <property type="entry name" value="coaBC_dfp"/>
    <property type="match status" value="1"/>
</dbReference>
<comment type="function">
    <text evidence="4">Catalyzes two steps in the biosynthesis of coenzyme A. In the first step cysteine is conjugated to 4'-phosphopantothenate to form 4-phosphopantothenoylcysteine, in the latter compound is decarboxylated to form 4'-phosphopantotheine.</text>
</comment>
<feature type="region of interest" description="Phosphopantothenate--cysteine ligase" evidence="3">
    <location>
        <begin position="197"/>
        <end position="406"/>
    </location>
</feature>
<feature type="binding site" evidence="3">
    <location>
        <begin position="279"/>
        <end position="281"/>
    </location>
    <ligand>
        <name>CTP</name>
        <dbReference type="ChEBI" id="CHEBI:37563"/>
    </ligand>
</feature>
<organism evidence="7 8">
    <name type="scientific">Candidatus Providencia siddallii</name>
    <dbReference type="NCBI Taxonomy" id="1715285"/>
    <lineage>
        <taxon>Bacteria</taxon>
        <taxon>Pseudomonadati</taxon>
        <taxon>Pseudomonadota</taxon>
        <taxon>Gammaproteobacteria</taxon>
        <taxon>Enterobacterales</taxon>
        <taxon>Morganellaceae</taxon>
        <taxon>Providencia</taxon>
    </lineage>
</organism>
<dbReference type="EC" id="4.1.1.36" evidence="3"/>
<feature type="region of interest" description="Phosphopantothenoylcysteine decarboxylase" evidence="3">
    <location>
        <begin position="1"/>
        <end position="196"/>
    </location>
</feature>
<comment type="catalytic activity">
    <reaction evidence="3 4">
        <text>N-[(R)-4-phosphopantothenoyl]-L-cysteine + H(+) = (R)-4'-phosphopantetheine + CO2</text>
        <dbReference type="Rhea" id="RHEA:16793"/>
        <dbReference type="ChEBI" id="CHEBI:15378"/>
        <dbReference type="ChEBI" id="CHEBI:16526"/>
        <dbReference type="ChEBI" id="CHEBI:59458"/>
        <dbReference type="ChEBI" id="CHEBI:61723"/>
        <dbReference type="EC" id="4.1.1.36"/>
    </reaction>
</comment>
<keyword evidence="3 4" id="KW-0285">Flavoprotein</keyword>
<dbReference type="AlphaFoldDB" id="A0A0M6W821"/>
<keyword evidence="8" id="KW-1185">Reference proteome</keyword>
<keyword evidence="1 3" id="KW-0210">Decarboxylase</keyword>
<accession>A0A0M6W821</accession>
<feature type="binding site" evidence="3">
    <location>
        <position position="295"/>
    </location>
    <ligand>
        <name>CTP</name>
        <dbReference type="ChEBI" id="CHEBI:37563"/>
    </ligand>
</feature>
<evidence type="ECO:0000313" key="8">
    <source>
        <dbReference type="Proteomes" id="UP000242301"/>
    </source>
</evidence>
<comment type="catalytic activity">
    <reaction evidence="3 4">
        <text>(R)-4'-phosphopantothenate + L-cysteine + CTP = N-[(R)-4-phosphopantothenoyl]-L-cysteine + CMP + diphosphate + H(+)</text>
        <dbReference type="Rhea" id="RHEA:19397"/>
        <dbReference type="ChEBI" id="CHEBI:10986"/>
        <dbReference type="ChEBI" id="CHEBI:15378"/>
        <dbReference type="ChEBI" id="CHEBI:33019"/>
        <dbReference type="ChEBI" id="CHEBI:35235"/>
        <dbReference type="ChEBI" id="CHEBI:37563"/>
        <dbReference type="ChEBI" id="CHEBI:59458"/>
        <dbReference type="ChEBI" id="CHEBI:60377"/>
        <dbReference type="EC" id="6.3.2.5"/>
    </reaction>
</comment>
<dbReference type="InterPro" id="IPR005252">
    <property type="entry name" value="CoaBC"/>
</dbReference>
<dbReference type="InterPro" id="IPR036551">
    <property type="entry name" value="Flavin_trans-like"/>
</dbReference>
<feature type="binding site" evidence="3">
    <location>
        <position position="330"/>
    </location>
    <ligand>
        <name>CTP</name>
        <dbReference type="ChEBI" id="CHEBI:37563"/>
    </ligand>
</feature>
<dbReference type="GO" id="GO:0015937">
    <property type="term" value="P:coenzyme A biosynthetic process"/>
    <property type="evidence" value="ECO:0007669"/>
    <property type="project" value="UniProtKB-UniRule"/>
</dbReference>
<dbReference type="GO" id="GO:0071513">
    <property type="term" value="C:phosphopantothenoylcysteine decarboxylase complex"/>
    <property type="evidence" value="ECO:0007669"/>
    <property type="project" value="TreeGrafter"/>
</dbReference>
<dbReference type="HAMAP" id="MF_02225">
    <property type="entry name" value="CoaBC"/>
    <property type="match status" value="1"/>
</dbReference>
<keyword evidence="2 3" id="KW-0456">Lyase</keyword>
<dbReference type="Pfam" id="PF02441">
    <property type="entry name" value="Flavoprotein"/>
    <property type="match status" value="1"/>
</dbReference>
<dbReference type="Gene3D" id="3.40.50.10300">
    <property type="entry name" value="CoaB-like"/>
    <property type="match status" value="1"/>
</dbReference>